<name>A0A6M0RQ42_9CYAN</name>
<evidence type="ECO:0000313" key="1">
    <source>
        <dbReference type="EMBL" id="NEZ57913.1"/>
    </source>
</evidence>
<dbReference type="EMBL" id="QXHD01000004">
    <property type="protein sequence ID" value="NEZ57913.1"/>
    <property type="molecule type" value="Genomic_DNA"/>
</dbReference>
<feature type="non-terminal residue" evidence="1">
    <location>
        <position position="165"/>
    </location>
</feature>
<reference evidence="1 2" key="1">
    <citation type="journal article" date="2020" name="Microb. Ecol.">
        <title>Ecogenomics of the Marine Benthic Filamentous Cyanobacterium Adonisia.</title>
        <authorList>
            <person name="Walter J.M."/>
            <person name="Coutinho F.H."/>
            <person name="Leomil L."/>
            <person name="Hargreaves P.I."/>
            <person name="Campeao M.E."/>
            <person name="Vieira V.V."/>
            <person name="Silva B.S."/>
            <person name="Fistarol G.O."/>
            <person name="Salomon P.S."/>
            <person name="Sawabe T."/>
            <person name="Mino S."/>
            <person name="Hosokawa M."/>
            <person name="Miyashita H."/>
            <person name="Maruyama F."/>
            <person name="van Verk M.C."/>
            <person name="Dutilh B.E."/>
            <person name="Thompson C.C."/>
            <person name="Thompson F.L."/>
        </authorList>
    </citation>
    <scope>NUCLEOTIDE SEQUENCE [LARGE SCALE GENOMIC DNA]</scope>
    <source>
        <strain evidence="1 2">CCMR0081</strain>
    </source>
</reference>
<accession>A0A6M0RQ42</accession>
<keyword evidence="2" id="KW-1185">Reference proteome</keyword>
<sequence>MLKKLFPNRTHRQLISLVLGLMFTLSLGGIGGCQSPVTSLETAQATLTKQVLPKINVASNLVSDEVASRYTVDQIAEPLPDIENFPLYGAQPRADQLYLEIYSSSEKANIDRQNERWLVEVADAFNQRQEKSSSGKVIQVGIRQIASGTAARLIGAGVAQPTGYS</sequence>
<dbReference type="AlphaFoldDB" id="A0A6M0RQ42"/>
<dbReference type="PROSITE" id="PS51257">
    <property type="entry name" value="PROKAR_LIPOPROTEIN"/>
    <property type="match status" value="1"/>
</dbReference>
<proteinExistence type="predicted"/>
<dbReference type="Proteomes" id="UP000481033">
    <property type="component" value="Unassembled WGS sequence"/>
</dbReference>
<organism evidence="1 2">
    <name type="scientific">Adonisia turfae CCMR0081</name>
    <dbReference type="NCBI Taxonomy" id="2292702"/>
    <lineage>
        <taxon>Bacteria</taxon>
        <taxon>Bacillati</taxon>
        <taxon>Cyanobacteriota</taxon>
        <taxon>Adonisia</taxon>
        <taxon>Adonisia turfae</taxon>
    </lineage>
</organism>
<comment type="caution">
    <text evidence="1">The sequence shown here is derived from an EMBL/GenBank/DDBJ whole genome shotgun (WGS) entry which is preliminary data.</text>
</comment>
<gene>
    <name evidence="1" type="ORF">DXZ20_20155</name>
</gene>
<protein>
    <submittedName>
        <fullName evidence="1">Uncharacterized protein</fullName>
    </submittedName>
</protein>
<evidence type="ECO:0000313" key="2">
    <source>
        <dbReference type="Proteomes" id="UP000481033"/>
    </source>
</evidence>